<proteinExistence type="predicted"/>
<gene>
    <name evidence="3" type="ORF">SAMN05421720_11444</name>
</gene>
<evidence type="ECO:0000313" key="4">
    <source>
        <dbReference type="Proteomes" id="UP000199412"/>
    </source>
</evidence>
<reference evidence="3 4" key="1">
    <citation type="submission" date="2016-10" db="EMBL/GenBank/DDBJ databases">
        <authorList>
            <person name="de Groot N.N."/>
        </authorList>
    </citation>
    <scope>NUCLEOTIDE SEQUENCE [LARGE SCALE GENOMIC DNA]</scope>
    <source>
        <strain evidence="3 4">ATCC 700224</strain>
    </source>
</reference>
<dbReference type="AlphaFoldDB" id="A0A1G7GD69"/>
<dbReference type="Proteomes" id="UP000199412">
    <property type="component" value="Unassembled WGS sequence"/>
</dbReference>
<dbReference type="RefSeq" id="WP_092787644.1">
    <property type="nucleotide sequence ID" value="NZ_FNAP01000014.1"/>
</dbReference>
<feature type="transmembrane region" description="Helical" evidence="2">
    <location>
        <begin position="64"/>
        <end position="92"/>
    </location>
</feature>
<keyword evidence="2" id="KW-1133">Transmembrane helix</keyword>
<keyword evidence="2" id="KW-0472">Membrane</keyword>
<keyword evidence="2" id="KW-0812">Transmembrane</keyword>
<name>A0A1G7GD69_9PROT</name>
<protein>
    <submittedName>
        <fullName evidence="3">Uncharacterized protein</fullName>
    </submittedName>
</protein>
<sequence length="95" mass="10520">MAMSLVDELRLRTRHQNQLELDRLRKERAAMTDENEAAAATDERIAALEEALKPPEKPKPVLSLWHYGVIAGAIAVMVGMGFMAVVAMSNFINAQ</sequence>
<organism evidence="3 4">
    <name type="scientific">Rhodospira trueperi</name>
    <dbReference type="NCBI Taxonomy" id="69960"/>
    <lineage>
        <taxon>Bacteria</taxon>
        <taxon>Pseudomonadati</taxon>
        <taxon>Pseudomonadota</taxon>
        <taxon>Alphaproteobacteria</taxon>
        <taxon>Rhodospirillales</taxon>
        <taxon>Rhodospirillaceae</taxon>
        <taxon>Rhodospira</taxon>
    </lineage>
</organism>
<accession>A0A1G7GD69</accession>
<keyword evidence="4" id="KW-1185">Reference proteome</keyword>
<evidence type="ECO:0000256" key="1">
    <source>
        <dbReference type="SAM" id="Coils"/>
    </source>
</evidence>
<dbReference type="STRING" id="69960.SAMN05421720_11444"/>
<evidence type="ECO:0000256" key="2">
    <source>
        <dbReference type="SAM" id="Phobius"/>
    </source>
</evidence>
<feature type="coiled-coil region" evidence="1">
    <location>
        <begin position="14"/>
        <end position="51"/>
    </location>
</feature>
<dbReference type="EMBL" id="FNAP01000014">
    <property type="protein sequence ID" value="SDE86074.1"/>
    <property type="molecule type" value="Genomic_DNA"/>
</dbReference>
<keyword evidence="1" id="KW-0175">Coiled coil</keyword>
<evidence type="ECO:0000313" key="3">
    <source>
        <dbReference type="EMBL" id="SDE86074.1"/>
    </source>
</evidence>